<dbReference type="InterPro" id="IPR050301">
    <property type="entry name" value="NTE"/>
</dbReference>
<reference evidence="6 7" key="1">
    <citation type="submission" date="2024-04" db="EMBL/GenBank/DDBJ databases">
        <title>Isolation of an actinomycete strain from pig manure.</title>
        <authorList>
            <person name="Gong T."/>
            <person name="Yu Z."/>
            <person name="An M."/>
            <person name="Wei C."/>
            <person name="Yang W."/>
            <person name="Liu L."/>
        </authorList>
    </citation>
    <scope>NUCLEOTIDE SEQUENCE [LARGE SCALE GENOMIC DNA]</scope>
    <source>
        <strain evidence="6 7">ZF39</strain>
    </source>
</reference>
<dbReference type="SUPFAM" id="SSF52151">
    <property type="entry name" value="FabD/lysophospholipase-like"/>
    <property type="match status" value="1"/>
</dbReference>
<dbReference type="Gene3D" id="3.40.1090.10">
    <property type="entry name" value="Cytosolic phospholipase A2 catalytic domain"/>
    <property type="match status" value="2"/>
</dbReference>
<dbReference type="RefSeq" id="WP_425309935.1">
    <property type="nucleotide sequence ID" value="NZ_CP154795.1"/>
</dbReference>
<keyword evidence="3 4" id="KW-0443">Lipid metabolism</keyword>
<feature type="active site" description="Nucleophile" evidence="4">
    <location>
        <position position="49"/>
    </location>
</feature>
<feature type="short sequence motif" description="GXSXG" evidence="4">
    <location>
        <begin position="47"/>
        <end position="51"/>
    </location>
</feature>
<keyword evidence="1 4" id="KW-0378">Hydrolase</keyword>
<evidence type="ECO:0000256" key="1">
    <source>
        <dbReference type="ARBA" id="ARBA00022801"/>
    </source>
</evidence>
<evidence type="ECO:0000313" key="7">
    <source>
        <dbReference type="Proteomes" id="UP001442841"/>
    </source>
</evidence>
<dbReference type="PANTHER" id="PTHR14226">
    <property type="entry name" value="NEUROPATHY TARGET ESTERASE/SWISS CHEESE D.MELANOGASTER"/>
    <property type="match status" value="1"/>
</dbReference>
<feature type="active site" description="Proton acceptor" evidence="4">
    <location>
        <position position="199"/>
    </location>
</feature>
<dbReference type="Proteomes" id="UP001442841">
    <property type="component" value="Chromosome"/>
</dbReference>
<dbReference type="PANTHER" id="PTHR14226:SF78">
    <property type="entry name" value="SLR0060 PROTEIN"/>
    <property type="match status" value="1"/>
</dbReference>
<dbReference type="PROSITE" id="PS51635">
    <property type="entry name" value="PNPLA"/>
    <property type="match status" value="1"/>
</dbReference>
<protein>
    <submittedName>
        <fullName evidence="6">Patatin-like phospholipase family protein</fullName>
    </submittedName>
</protein>
<keyword evidence="7" id="KW-1185">Reference proteome</keyword>
<gene>
    <name evidence="6" type="ORF">AADG42_14605</name>
</gene>
<name>A0ABZ3FUM3_9ACTN</name>
<accession>A0ABZ3FUM3</accession>
<comment type="caution">
    <text evidence="4">Lacks conserved residue(s) required for the propagation of feature annotation.</text>
</comment>
<keyword evidence="2 4" id="KW-0442">Lipid degradation</keyword>
<dbReference type="Pfam" id="PF01734">
    <property type="entry name" value="Patatin"/>
    <property type="match status" value="1"/>
</dbReference>
<organism evidence="6 7">
    <name type="scientific">Ammonicoccus fulvus</name>
    <dbReference type="NCBI Taxonomy" id="3138240"/>
    <lineage>
        <taxon>Bacteria</taxon>
        <taxon>Bacillati</taxon>
        <taxon>Actinomycetota</taxon>
        <taxon>Actinomycetes</taxon>
        <taxon>Propionibacteriales</taxon>
        <taxon>Propionibacteriaceae</taxon>
        <taxon>Ammonicoccus</taxon>
    </lineage>
</organism>
<feature type="domain" description="PNPLA" evidence="5">
    <location>
        <begin position="12"/>
        <end position="212"/>
    </location>
</feature>
<evidence type="ECO:0000256" key="4">
    <source>
        <dbReference type="PROSITE-ProRule" id="PRU01161"/>
    </source>
</evidence>
<evidence type="ECO:0000256" key="3">
    <source>
        <dbReference type="ARBA" id="ARBA00023098"/>
    </source>
</evidence>
<proteinExistence type="predicted"/>
<evidence type="ECO:0000259" key="5">
    <source>
        <dbReference type="PROSITE" id="PS51635"/>
    </source>
</evidence>
<dbReference type="EMBL" id="CP154795">
    <property type="protein sequence ID" value="XAN08478.1"/>
    <property type="molecule type" value="Genomic_DNA"/>
</dbReference>
<dbReference type="InterPro" id="IPR002641">
    <property type="entry name" value="PNPLA_dom"/>
</dbReference>
<evidence type="ECO:0000256" key="2">
    <source>
        <dbReference type="ARBA" id="ARBA00022963"/>
    </source>
</evidence>
<sequence>MNPPSSRRRVAIACQGGGSHTAFTAGVLSRCFDEDVLENYEFVGLSGTSGGAICALVAWSTLVRGHPERAAALLERFWSANSASLPVERVVNSMMLWGARVAEQFGAPTLSPYDSFLSAWSLEHLRTMVNSVIDFEGLTELATEDAAPLLLLGSVDVVSGRLRTFNSRHGEISADAVLSSAAIPSMFRSVSMHGGAYWDGLMTQNPPLRGLMDAAPDELWVIQVNPTSIDYEPSTVSEIANRRNELAGNLALLQELSSLEIFDELIARGELKSERVRPVTIRLMEMQRPPSALRWNATSKLNRDPRFIRELITLGTQQADDFLASIEFERHWQRGDGDSMLDHVARGATISVDVPGVHIAATDDPDEVQNFFTHQLHDLVSLNLTRKRVFRNAVSWELRVHGPDQLATATAEARFQDSLVTRFRLAPPTH</sequence>
<dbReference type="InterPro" id="IPR016035">
    <property type="entry name" value="Acyl_Trfase/lysoPLipase"/>
</dbReference>
<evidence type="ECO:0000313" key="6">
    <source>
        <dbReference type="EMBL" id="XAN08478.1"/>
    </source>
</evidence>